<gene>
    <name evidence="2" type="ORF">AX660_12340</name>
</gene>
<accession>A0A136A2K7</accession>
<feature type="chain" id="PRO_5007469365" evidence="1">
    <location>
        <begin position="22"/>
        <end position="288"/>
    </location>
</feature>
<dbReference type="EMBL" id="LSNE01000005">
    <property type="protein sequence ID" value="KXI29466.1"/>
    <property type="molecule type" value="Genomic_DNA"/>
</dbReference>
<dbReference type="AlphaFoldDB" id="A0A136A2K7"/>
<comment type="caution">
    <text evidence="2">The sequence shown here is derived from an EMBL/GenBank/DDBJ whole genome shotgun (WGS) entry which is preliminary data.</text>
</comment>
<keyword evidence="1" id="KW-0732">Signal</keyword>
<sequence>MMLKNLMVFVALAFGAVGVQAEQAVTNKTEKSSSLIGKFDTAKDLFLAQFDSKTDVDDIHTIAAVATMLRHPAFAQVNYHAVAGAYGIQDGLYVPAPELFAAAFGDKWSNAHVAKDKALEEVVALVQQTLKKGGDIWIAEAGQSDFSAAMVSEIQQTLPKIDSKSRIHIVQHSEWNQDSATPADLAFVKQYTDYYKIPDGNATGNGTPGFRTEDATLWSRPLADKSVAQLWQVAKAIGEKYNGVEGRYDNKAVAVGGLDFSDTVEMCWIFGYNDIVDVSGFFDVFVHE</sequence>
<feature type="signal peptide" evidence="1">
    <location>
        <begin position="1"/>
        <end position="21"/>
    </location>
</feature>
<organism evidence="2 3">
    <name type="scientific">Paraglaciecola hydrolytica</name>
    <dbReference type="NCBI Taxonomy" id="1799789"/>
    <lineage>
        <taxon>Bacteria</taxon>
        <taxon>Pseudomonadati</taxon>
        <taxon>Pseudomonadota</taxon>
        <taxon>Gammaproteobacteria</taxon>
        <taxon>Alteromonadales</taxon>
        <taxon>Alteromonadaceae</taxon>
        <taxon>Paraglaciecola</taxon>
    </lineage>
</organism>
<proteinExistence type="predicted"/>
<name>A0A136A2K7_9ALTE</name>
<protein>
    <submittedName>
        <fullName evidence="2">Uncharacterized protein</fullName>
    </submittedName>
</protein>
<evidence type="ECO:0000256" key="1">
    <source>
        <dbReference type="SAM" id="SignalP"/>
    </source>
</evidence>
<dbReference type="Proteomes" id="UP000070299">
    <property type="component" value="Unassembled WGS sequence"/>
</dbReference>
<keyword evidence="3" id="KW-1185">Reference proteome</keyword>
<evidence type="ECO:0000313" key="2">
    <source>
        <dbReference type="EMBL" id="KXI29466.1"/>
    </source>
</evidence>
<evidence type="ECO:0000313" key="3">
    <source>
        <dbReference type="Proteomes" id="UP000070299"/>
    </source>
</evidence>
<reference evidence="3" key="1">
    <citation type="submission" date="2016-02" db="EMBL/GenBank/DDBJ databases">
        <authorList>
            <person name="Schultz-Johansen M."/>
            <person name="Glaring M.A."/>
            <person name="Bech P.K."/>
            <person name="Stougaard P."/>
        </authorList>
    </citation>
    <scope>NUCLEOTIDE SEQUENCE [LARGE SCALE GENOMIC DNA]</scope>
    <source>
        <strain evidence="3">S66</strain>
    </source>
</reference>